<protein>
    <submittedName>
        <fullName evidence="2">Uncharacterized protein</fullName>
    </submittedName>
</protein>
<keyword evidence="1" id="KW-0472">Membrane</keyword>
<keyword evidence="1" id="KW-1133">Transmembrane helix</keyword>
<reference evidence="3" key="1">
    <citation type="submission" date="2015-02" db="EMBL/GenBank/DDBJ databases">
        <authorList>
            <person name="Chooi Y.-H."/>
        </authorList>
    </citation>
    <scope>NUCLEOTIDE SEQUENCE [LARGE SCALE GENOMIC DNA]</scope>
    <source>
        <strain evidence="3">strain Y</strain>
    </source>
</reference>
<dbReference type="Proteomes" id="UP000033187">
    <property type="component" value="Chromosome 1"/>
</dbReference>
<dbReference type="KEGG" id="fil:BN1229_v1_0166"/>
<proteinExistence type="predicted"/>
<sequence length="107" mass="11454">MLIPFLATGPEVRAAQTVFAISLTLIVGLVRVAAPRHNSQIPTSYGDGLKPALVRGLLRALSGRKNRNAEGPLCRPVRTQRRAKRLTHAMILSPGLLPAKSRVTPGA</sequence>
<accession>A0A0D6JA07</accession>
<gene>
    <name evidence="2" type="ORF">YBN1229_v1_0170</name>
</gene>
<evidence type="ECO:0000313" key="2">
    <source>
        <dbReference type="EMBL" id="CPR15017.1"/>
    </source>
</evidence>
<evidence type="ECO:0000313" key="3">
    <source>
        <dbReference type="Proteomes" id="UP000033187"/>
    </source>
</evidence>
<evidence type="ECO:0000256" key="1">
    <source>
        <dbReference type="SAM" id="Phobius"/>
    </source>
</evidence>
<keyword evidence="1" id="KW-0812">Transmembrane</keyword>
<dbReference type="KEGG" id="fiy:BN1229_v1_0170"/>
<name>A0A0D6JA07_9HYPH</name>
<keyword evidence="3" id="KW-1185">Reference proteome</keyword>
<dbReference type="AlphaFoldDB" id="A0A0D6JA07"/>
<organism evidence="2 3">
    <name type="scientific">Candidatus Filomicrobium marinum</name>
    <dbReference type="NCBI Taxonomy" id="1608628"/>
    <lineage>
        <taxon>Bacteria</taxon>
        <taxon>Pseudomonadati</taxon>
        <taxon>Pseudomonadota</taxon>
        <taxon>Alphaproteobacteria</taxon>
        <taxon>Hyphomicrobiales</taxon>
        <taxon>Hyphomicrobiaceae</taxon>
        <taxon>Filomicrobium</taxon>
    </lineage>
</organism>
<feature type="transmembrane region" description="Helical" evidence="1">
    <location>
        <begin position="14"/>
        <end position="34"/>
    </location>
</feature>
<dbReference type="EMBL" id="LN829119">
    <property type="protein sequence ID" value="CPR15017.1"/>
    <property type="molecule type" value="Genomic_DNA"/>
</dbReference>